<dbReference type="PROSITE" id="PS50075">
    <property type="entry name" value="CARRIER"/>
    <property type="match status" value="1"/>
</dbReference>
<dbReference type="SUPFAM" id="SSF47336">
    <property type="entry name" value="ACP-like"/>
    <property type="match status" value="1"/>
</dbReference>
<evidence type="ECO:0000259" key="5">
    <source>
        <dbReference type="PROSITE" id="PS50075"/>
    </source>
</evidence>
<evidence type="ECO:0000256" key="3">
    <source>
        <dbReference type="ARBA" id="ARBA00022553"/>
    </source>
</evidence>
<comment type="caution">
    <text evidence="6">The sequence shown here is derived from an EMBL/GenBank/DDBJ whole genome shotgun (WGS) entry which is preliminary data.</text>
</comment>
<reference evidence="6 7" key="1">
    <citation type="submission" date="2024-10" db="EMBL/GenBank/DDBJ databases">
        <title>The Natural Products Discovery Center: Release of the First 8490 Sequenced Strains for Exploring Actinobacteria Biosynthetic Diversity.</title>
        <authorList>
            <person name="Kalkreuter E."/>
            <person name="Kautsar S.A."/>
            <person name="Yang D."/>
            <person name="Bader C.D."/>
            <person name="Teijaro C.N."/>
            <person name="Fluegel L."/>
            <person name="Davis C.M."/>
            <person name="Simpson J.R."/>
            <person name="Lauterbach L."/>
            <person name="Steele A.D."/>
            <person name="Gui C."/>
            <person name="Meng S."/>
            <person name="Li G."/>
            <person name="Viehrig K."/>
            <person name="Ye F."/>
            <person name="Su P."/>
            <person name="Kiefer A.F."/>
            <person name="Nichols A."/>
            <person name="Cepeda A.J."/>
            <person name="Yan W."/>
            <person name="Fan B."/>
            <person name="Jiang Y."/>
            <person name="Adhikari A."/>
            <person name="Zheng C.-J."/>
            <person name="Schuster L."/>
            <person name="Cowan T.M."/>
            <person name="Smanski M.J."/>
            <person name="Chevrette M.G."/>
            <person name="De Carvalho L.P.S."/>
            <person name="Shen B."/>
        </authorList>
    </citation>
    <scope>NUCLEOTIDE SEQUENCE [LARGE SCALE GENOMIC DNA]</scope>
    <source>
        <strain evidence="6 7">NPDC003029</strain>
    </source>
</reference>
<name>A0ABW6RF81_9ACTN</name>
<dbReference type="RefSeq" id="WP_355713587.1">
    <property type="nucleotide sequence ID" value="NZ_JBEXNP010000002.1"/>
</dbReference>
<dbReference type="InterPro" id="IPR020806">
    <property type="entry name" value="PKS_PP-bd"/>
</dbReference>
<evidence type="ECO:0000256" key="1">
    <source>
        <dbReference type="ARBA" id="ARBA00001957"/>
    </source>
</evidence>
<dbReference type="Pfam" id="PF00550">
    <property type="entry name" value="PP-binding"/>
    <property type="match status" value="1"/>
</dbReference>
<keyword evidence="2" id="KW-0596">Phosphopantetheine</keyword>
<evidence type="ECO:0000256" key="2">
    <source>
        <dbReference type="ARBA" id="ARBA00022450"/>
    </source>
</evidence>
<keyword evidence="3" id="KW-0597">Phosphoprotein</keyword>
<dbReference type="Proteomes" id="UP001601976">
    <property type="component" value="Unassembled WGS sequence"/>
</dbReference>
<dbReference type="PANTHER" id="PTHR45527">
    <property type="entry name" value="NONRIBOSOMAL PEPTIDE SYNTHETASE"/>
    <property type="match status" value="1"/>
</dbReference>
<proteinExistence type="predicted"/>
<organism evidence="6 7">
    <name type="scientific">Streptomyces flavidovirens</name>
    <dbReference type="NCBI Taxonomy" id="67298"/>
    <lineage>
        <taxon>Bacteria</taxon>
        <taxon>Bacillati</taxon>
        <taxon>Actinomycetota</taxon>
        <taxon>Actinomycetes</taxon>
        <taxon>Kitasatosporales</taxon>
        <taxon>Streptomycetaceae</taxon>
        <taxon>Streptomyces</taxon>
    </lineage>
</organism>
<dbReference type="CDD" id="cd19531">
    <property type="entry name" value="LCL_NRPS-like"/>
    <property type="match status" value="1"/>
</dbReference>
<dbReference type="Gene3D" id="3.30.559.10">
    <property type="entry name" value="Chloramphenicol acetyltransferase-like domain"/>
    <property type="match status" value="2"/>
</dbReference>
<dbReference type="Pfam" id="PF00668">
    <property type="entry name" value="Condensation"/>
    <property type="match status" value="2"/>
</dbReference>
<evidence type="ECO:0000256" key="4">
    <source>
        <dbReference type="SAM" id="MobiDB-lite"/>
    </source>
</evidence>
<dbReference type="Gene3D" id="3.30.559.30">
    <property type="entry name" value="Nonribosomal peptide synthetase, condensation domain"/>
    <property type="match status" value="2"/>
</dbReference>
<evidence type="ECO:0000313" key="6">
    <source>
        <dbReference type="EMBL" id="MFF3340200.1"/>
    </source>
</evidence>
<dbReference type="InterPro" id="IPR023213">
    <property type="entry name" value="CAT-like_dom_sf"/>
</dbReference>
<feature type="region of interest" description="Disordered" evidence="4">
    <location>
        <begin position="1107"/>
        <end position="1127"/>
    </location>
</feature>
<dbReference type="SMART" id="SM00823">
    <property type="entry name" value="PKS_PP"/>
    <property type="match status" value="1"/>
</dbReference>
<gene>
    <name evidence="6" type="ORF">ACFYWW_15900</name>
</gene>
<keyword evidence="7" id="KW-1185">Reference proteome</keyword>
<protein>
    <submittedName>
        <fullName evidence="6">Condensation domain-containing protein</fullName>
    </submittedName>
</protein>
<feature type="domain" description="Carrier" evidence="5">
    <location>
        <begin position="561"/>
        <end position="636"/>
    </location>
</feature>
<dbReference type="InterPro" id="IPR036736">
    <property type="entry name" value="ACP-like_sf"/>
</dbReference>
<dbReference type="SUPFAM" id="SSF52777">
    <property type="entry name" value="CoA-dependent acyltransferases"/>
    <property type="match status" value="4"/>
</dbReference>
<dbReference type="InterPro" id="IPR009081">
    <property type="entry name" value="PP-bd_ACP"/>
</dbReference>
<sequence>MRGYEDFIPLAVIQEHFWSSDGTAAEQAPLTECVALAVPGRLDPDALSTAVRALLSRHEILRSAVRLHDGRPGQLVLPVPEQLPFTEVTLPARERDADARQDRDRALSRFAGTGIDPAAGCGIAFLLLHGGGPVGEDVLALAVHHIFADATAVRLLLAELAADYAAALAGTPSPVPEPELQYGDFVQWERESLLPAVQDTDTAWWQETLRAAPTTLEVRPDLPRRRSRRGAGRRTGFVLPGVDGPAVRRTARTLHASPYALCLAGWAATIARSTGDEDLMLGVLAANRAVPQLESLVGQLANTVPLRLDLGGAPDLADAVSRCSAGVAAAVEHVRLPFNRIVQAAAAPRPTDRTPLIQHLFLPRVDAVGELSLGGQPVRVLDVERDRGRFDTVVEIEVTDEQVRLWLEYDSDLYTPEGVRALVEDYAGVLKQWLARPTLRLPELELNAPVPVGPVSAGQEPAGGPAEELRVDLPDGTPLTLLLDRSRGPECWPVLTGLSGAQAEDLELEPGLSVHQPAELLLAKVRTGLTARRDTRGRLEIVAGLPEPAADTSSPDTRTTTGTDRLLGLVTEIWAQVLEQPGLAPDDDFFACGGHSLLATSLVAEIQETLGVGVRVRALFENPTPAELTAHLRNAHPELDGMLELIARLPDGTEAEAVVVPAEEAHAPATETSGNDTAVDVPLLSGQRQLWLAQQADPHALTHTIPLILDLAGPLRPDAFAAALNDVVAHQPGLRATFVEVDGAPVQRIQPHTAIDVPTIDLTGQDDDAAREAELQRLEREIAYTGFDLTRGPLLRARIIRLGAERHQAQLLFHHLVTDEVSMTLLMRELSTAYRARAAGQAPVLPPHEVDLATLARAEEDFLAGAEGERLRRFWARELAGAATLRLPTDRPRGDRASFRGEFLERPASAEAARMVRELAGACRTTPFTVFCAAVAIVLQRLSGQSDIVIGIPTANRTQRGADQLIGCFLNVVPVRLDLSGNPRFDELVQRVSAAVLRSYEHQQVPFAEIVQTVQPQRVPGTHPIYQVTCELQLESWMPAQFAGLDCEYRFLSHGTARYDMAFHGLLRPSGLSAMVELNTDLWDRTSGYRRIDQVLELLAAAAEGPRTPIGDLPGAGGHPTTAPARD</sequence>
<dbReference type="InterPro" id="IPR029058">
    <property type="entry name" value="AB_hydrolase_fold"/>
</dbReference>
<comment type="cofactor">
    <cofactor evidence="1">
        <name>pantetheine 4'-phosphate</name>
        <dbReference type="ChEBI" id="CHEBI:47942"/>
    </cofactor>
</comment>
<dbReference type="PANTHER" id="PTHR45527:SF1">
    <property type="entry name" value="FATTY ACID SYNTHASE"/>
    <property type="match status" value="1"/>
</dbReference>
<dbReference type="Gene3D" id="3.40.50.1820">
    <property type="entry name" value="alpha/beta hydrolase"/>
    <property type="match status" value="1"/>
</dbReference>
<evidence type="ECO:0000313" key="7">
    <source>
        <dbReference type="Proteomes" id="UP001601976"/>
    </source>
</evidence>
<dbReference type="EMBL" id="JBIAPK010000004">
    <property type="protein sequence ID" value="MFF3340200.1"/>
    <property type="molecule type" value="Genomic_DNA"/>
</dbReference>
<accession>A0ABW6RF81</accession>
<dbReference type="InterPro" id="IPR001242">
    <property type="entry name" value="Condensation_dom"/>
</dbReference>